<evidence type="ECO:0000313" key="2">
    <source>
        <dbReference type="Proteomes" id="UP000031366"/>
    </source>
</evidence>
<protein>
    <submittedName>
        <fullName evidence="1">Uncharacterized protein</fullName>
    </submittedName>
</protein>
<comment type="caution">
    <text evidence="1">The sequence shown here is derived from an EMBL/GenBank/DDBJ whole genome shotgun (WGS) entry which is preliminary data.</text>
</comment>
<organism evidence="1 2">
    <name type="scientific">Clostridium argentinense CDC 2741</name>
    <dbReference type="NCBI Taxonomy" id="1418104"/>
    <lineage>
        <taxon>Bacteria</taxon>
        <taxon>Bacillati</taxon>
        <taxon>Bacillota</taxon>
        <taxon>Clostridia</taxon>
        <taxon>Eubacteriales</taxon>
        <taxon>Clostridiaceae</taxon>
        <taxon>Clostridium</taxon>
    </lineage>
</organism>
<dbReference type="EMBL" id="AYSO01000015">
    <property type="protein sequence ID" value="KIE47155.1"/>
    <property type="molecule type" value="Genomic_DNA"/>
</dbReference>
<name>A0A0C1UIK9_9CLOT</name>
<gene>
    <name evidence="1" type="ORF">U732_1235</name>
</gene>
<proteinExistence type="predicted"/>
<keyword evidence="2" id="KW-1185">Reference proteome</keyword>
<sequence length="88" mass="9952">MDKKYRKIVCLTIAILILGVLSVNINSSQIVKEKSSFKIYVKDNPPKIVLDLGEKHIVLNTEIFYNFKDGAELIISNTVEKIISLSRS</sequence>
<evidence type="ECO:0000313" key="1">
    <source>
        <dbReference type="EMBL" id="KIE47155.1"/>
    </source>
</evidence>
<dbReference type="AlphaFoldDB" id="A0A0C1UIK9"/>
<dbReference type="RefSeq" id="WP_039632090.1">
    <property type="nucleotide sequence ID" value="NZ_AYSO01000015.1"/>
</dbReference>
<accession>A0A0C1UIK9</accession>
<dbReference type="Proteomes" id="UP000031366">
    <property type="component" value="Unassembled WGS sequence"/>
</dbReference>
<reference evidence="1 2" key="1">
    <citation type="journal article" date="2015" name="Infect. Genet. Evol.">
        <title>Genomic sequences of six botulinum neurotoxin-producing strains representing three clostridial species illustrate the mobility and diversity of botulinum neurotoxin genes.</title>
        <authorList>
            <person name="Smith T.J."/>
            <person name="Hill K.K."/>
            <person name="Xie G."/>
            <person name="Foley B.T."/>
            <person name="Williamson C.H."/>
            <person name="Foster J.T."/>
            <person name="Johnson S.L."/>
            <person name="Chertkov O."/>
            <person name="Teshima H."/>
            <person name="Gibbons H.S."/>
            <person name="Johnsky L.A."/>
            <person name="Karavis M.A."/>
            <person name="Smith L.A."/>
        </authorList>
    </citation>
    <scope>NUCLEOTIDE SEQUENCE [LARGE SCALE GENOMIC DNA]</scope>
    <source>
        <strain evidence="1 2">CDC 2741</strain>
    </source>
</reference>